<name>A0A9X3F3I2_9BACT</name>
<evidence type="ECO:0000313" key="1">
    <source>
        <dbReference type="EMBL" id="MCY1719192.1"/>
    </source>
</evidence>
<dbReference type="Pfam" id="PF19614">
    <property type="entry name" value="DUF6119"/>
    <property type="match status" value="1"/>
</dbReference>
<dbReference type="EMBL" id="JAPOHD010000005">
    <property type="protein sequence ID" value="MCY1719192.1"/>
    <property type="molecule type" value="Genomic_DNA"/>
</dbReference>
<dbReference type="AlphaFoldDB" id="A0A9X3F3I2"/>
<comment type="caution">
    <text evidence="1">The sequence shown here is derived from an EMBL/GenBank/DDBJ whole genome shotgun (WGS) entry which is preliminary data.</text>
</comment>
<proteinExistence type="predicted"/>
<gene>
    <name evidence="1" type="ORF">OU798_02495</name>
</gene>
<dbReference type="NCBIfam" id="TIGR04141">
    <property type="entry name" value="TIGR04141 family sporadically distributed protein"/>
    <property type="match status" value="1"/>
</dbReference>
<dbReference type="InterPro" id="IPR026487">
    <property type="entry name" value="CHP04141"/>
</dbReference>
<sequence length="590" mass="69678">MNQTLKIYRIDTKHRLLVDSNNSEAIIKTIVETSYKHNNLKRKFDVKSLNLFSLNEITYYLHVFSSYETVSDWKEFLPTNLTKDEDFSQQKFSLLLFIETDIDFYCVVGGNAYRIIVPFIDHSFGLNTYARIMQPASDELASIKSRGITGSRAGINEQFRDNYKIIDFVRFGKIPQEIHLKLSEETSKTHFRFLQKNVNERIQIFVGKAFKIKMGIDFQNLHKIIEELCIISGIEPSEDLSSYIEISNKQFIEDELKPTLINKIFDDRHNIEKNITDPNKIFEHDFCNPNNIEIFYEADEYRLKKRIDKNQYIVFKTVNDRNEIYRSVLSHAMQLYGTDDKFKFKVFLQGVRVVCYQNNKRTIGSSFLYHITTEIPYKNKPYFLIDTKWYSLRDSFVKDLKTNSVHVLKAYKAPENILINPWDKLTIRTEKAYNESYLNIPNYIVIDTIINDGVELCDLLYYDDFNLYLIHVKYGFTAKVRELTNQITISARRLREILSSQDSTFLEELYKKISDKRGTVDGLSFDDFKKLFEKKIIYVLAFTSHLKEDLIVEDNIEKFDSNIARFSLVQCSSEMRANYFDMLNYQIKRK</sequence>
<organism evidence="1 2">
    <name type="scientific">Draconibacterium aestuarii</name>
    <dbReference type="NCBI Taxonomy" id="2998507"/>
    <lineage>
        <taxon>Bacteria</taxon>
        <taxon>Pseudomonadati</taxon>
        <taxon>Bacteroidota</taxon>
        <taxon>Bacteroidia</taxon>
        <taxon>Marinilabiliales</taxon>
        <taxon>Prolixibacteraceae</taxon>
        <taxon>Draconibacterium</taxon>
    </lineage>
</organism>
<protein>
    <submittedName>
        <fullName evidence="1">TIGR04141 family sporadically distributed protein</fullName>
    </submittedName>
</protein>
<dbReference type="RefSeq" id="WP_343331527.1">
    <property type="nucleotide sequence ID" value="NZ_JAPOHD010000005.1"/>
</dbReference>
<evidence type="ECO:0000313" key="2">
    <source>
        <dbReference type="Proteomes" id="UP001145087"/>
    </source>
</evidence>
<dbReference type="Proteomes" id="UP001145087">
    <property type="component" value="Unassembled WGS sequence"/>
</dbReference>
<accession>A0A9X3F3I2</accession>
<keyword evidence="2" id="KW-1185">Reference proteome</keyword>
<reference evidence="1" key="1">
    <citation type="submission" date="2022-11" db="EMBL/GenBank/DDBJ databases">
        <title>Marilongibacter aestuarii gen. nov., sp. nov., isolated from tidal flat sediment.</title>
        <authorList>
            <person name="Jiayan W."/>
        </authorList>
    </citation>
    <scope>NUCLEOTIDE SEQUENCE</scope>
    <source>
        <strain evidence="1">Z1-6</strain>
    </source>
</reference>